<comment type="caution">
    <text evidence="2">The sequence shown here is derived from an EMBL/GenBank/DDBJ whole genome shotgun (WGS) entry which is preliminary data.</text>
</comment>
<accession>A0A6A0A1Z2</accession>
<keyword evidence="3" id="KW-1185">Reference proteome</keyword>
<protein>
    <submittedName>
        <fullName evidence="2">Uncharacterized protein</fullName>
    </submittedName>
</protein>
<reference evidence="2 3" key="1">
    <citation type="submission" date="2020-02" db="EMBL/GenBank/DDBJ databases">
        <title>Draft genome sequence of Haematococcus lacustris strain NIES-144.</title>
        <authorList>
            <person name="Morimoto D."/>
            <person name="Nakagawa S."/>
            <person name="Yoshida T."/>
            <person name="Sawayama S."/>
        </authorList>
    </citation>
    <scope>NUCLEOTIDE SEQUENCE [LARGE SCALE GENOMIC DNA]</scope>
    <source>
        <strain evidence="2 3">NIES-144</strain>
    </source>
</reference>
<gene>
    <name evidence="2" type="ORF">HaLaN_23304</name>
</gene>
<feature type="compositionally biased region" description="Polar residues" evidence="1">
    <location>
        <begin position="56"/>
        <end position="73"/>
    </location>
</feature>
<dbReference type="Proteomes" id="UP000485058">
    <property type="component" value="Unassembled WGS sequence"/>
</dbReference>
<feature type="region of interest" description="Disordered" evidence="1">
    <location>
        <begin position="17"/>
        <end position="103"/>
    </location>
</feature>
<feature type="compositionally biased region" description="Pro residues" evidence="1">
    <location>
        <begin position="293"/>
        <end position="303"/>
    </location>
</feature>
<organism evidence="2 3">
    <name type="scientific">Haematococcus lacustris</name>
    <name type="common">Green alga</name>
    <name type="synonym">Haematococcus pluvialis</name>
    <dbReference type="NCBI Taxonomy" id="44745"/>
    <lineage>
        <taxon>Eukaryota</taxon>
        <taxon>Viridiplantae</taxon>
        <taxon>Chlorophyta</taxon>
        <taxon>core chlorophytes</taxon>
        <taxon>Chlorophyceae</taxon>
        <taxon>CS clade</taxon>
        <taxon>Chlamydomonadales</taxon>
        <taxon>Haematococcaceae</taxon>
        <taxon>Haematococcus</taxon>
    </lineage>
</organism>
<feature type="compositionally biased region" description="Low complexity" evidence="1">
    <location>
        <begin position="309"/>
        <end position="323"/>
    </location>
</feature>
<evidence type="ECO:0000256" key="1">
    <source>
        <dbReference type="SAM" id="MobiDB-lite"/>
    </source>
</evidence>
<feature type="compositionally biased region" description="Acidic residues" evidence="1">
    <location>
        <begin position="26"/>
        <end position="35"/>
    </location>
</feature>
<evidence type="ECO:0000313" key="3">
    <source>
        <dbReference type="Proteomes" id="UP000485058"/>
    </source>
</evidence>
<name>A0A6A0A1Z2_HAELA</name>
<sequence length="323" mass="32783">MPAFHLSQFLESLNQDQHSGIAASGDEAELSDDASGEPSLTAAAEGPGPGDALLSANATSSVSLHGDSAQQAPPLTREQPVARGPGPRPPSFASPGRSTQSRGQRLLLTYARQLMDGREFPKGPLLAQIHAEQRHLGVSTCGPPASSCGSGSRAASRAKCSAARHTPAAAACQTAYPATSAGQGPGRGGAAVAHGPGWGREWLKGGGGLDSSRAWAWGIAASLPVVWEKEQGGREGLAPPASHTDVADVWVKLGGVTGDGRARLVGGVRPKVRARARVLVLEAPGCRVSQPWASPPPSAPTPTRPDDLAAAGRAVPDAAVHAA</sequence>
<feature type="region of interest" description="Disordered" evidence="1">
    <location>
        <begin position="287"/>
        <end position="323"/>
    </location>
</feature>
<proteinExistence type="predicted"/>
<evidence type="ECO:0000313" key="2">
    <source>
        <dbReference type="EMBL" id="GFH25358.1"/>
    </source>
</evidence>
<dbReference type="AlphaFoldDB" id="A0A6A0A1Z2"/>
<dbReference type="EMBL" id="BLLF01002793">
    <property type="protein sequence ID" value="GFH25358.1"/>
    <property type="molecule type" value="Genomic_DNA"/>
</dbReference>